<keyword evidence="1" id="KW-0472">Membrane</keyword>
<dbReference type="RefSeq" id="WP_386058844.1">
    <property type="nucleotide sequence ID" value="NZ_JBHTKL010000002.1"/>
</dbReference>
<evidence type="ECO:0000256" key="1">
    <source>
        <dbReference type="SAM" id="Phobius"/>
    </source>
</evidence>
<dbReference type="PIRSF" id="PIRSF030780">
    <property type="entry name" value="Md_memb_hyd_prd"/>
    <property type="match status" value="1"/>
</dbReference>
<dbReference type="Proteomes" id="UP001596990">
    <property type="component" value="Unassembled WGS sequence"/>
</dbReference>
<reference evidence="3" key="1">
    <citation type="journal article" date="2019" name="Int. J. Syst. Evol. Microbiol.">
        <title>The Global Catalogue of Microorganisms (GCM) 10K type strain sequencing project: providing services to taxonomists for standard genome sequencing and annotation.</title>
        <authorList>
            <consortium name="The Broad Institute Genomics Platform"/>
            <consortium name="The Broad Institute Genome Sequencing Center for Infectious Disease"/>
            <person name="Wu L."/>
            <person name="Ma J."/>
        </authorList>
    </citation>
    <scope>NUCLEOTIDE SEQUENCE [LARGE SCALE GENOMIC DNA]</scope>
    <source>
        <strain evidence="3">CCUG 56607</strain>
    </source>
</reference>
<dbReference type="InterPro" id="IPR007404">
    <property type="entry name" value="YdjM-like"/>
</dbReference>
<protein>
    <submittedName>
        <fullName evidence="2">Metal-dependent hydrolase</fullName>
    </submittedName>
</protein>
<feature type="transmembrane region" description="Helical" evidence="1">
    <location>
        <begin position="7"/>
        <end position="26"/>
    </location>
</feature>
<comment type="caution">
    <text evidence="2">The sequence shown here is derived from an EMBL/GenBank/DDBJ whole genome shotgun (WGS) entry which is preliminary data.</text>
</comment>
<dbReference type="PANTHER" id="PTHR35531:SF1">
    <property type="entry name" value="INNER MEMBRANE PROTEIN YBCI-RELATED"/>
    <property type="match status" value="1"/>
</dbReference>
<feature type="transmembrane region" description="Helical" evidence="1">
    <location>
        <begin position="114"/>
        <end position="137"/>
    </location>
</feature>
<evidence type="ECO:0000313" key="3">
    <source>
        <dbReference type="Proteomes" id="UP001596990"/>
    </source>
</evidence>
<gene>
    <name evidence="2" type="ORF">ACFQ2J_08710</name>
</gene>
<dbReference type="InterPro" id="IPR016956">
    <property type="entry name" value="YdjM"/>
</dbReference>
<feature type="transmembrane region" description="Helical" evidence="1">
    <location>
        <begin position="32"/>
        <end position="49"/>
    </location>
</feature>
<keyword evidence="2" id="KW-0378">Hydrolase</keyword>
<dbReference type="Pfam" id="PF04307">
    <property type="entry name" value="YdjM"/>
    <property type="match status" value="1"/>
</dbReference>
<dbReference type="EMBL" id="JBHTKL010000002">
    <property type="protein sequence ID" value="MFD1019274.1"/>
    <property type="molecule type" value="Genomic_DNA"/>
</dbReference>
<keyword evidence="1" id="KW-1133">Transmembrane helix</keyword>
<dbReference type="PANTHER" id="PTHR35531">
    <property type="entry name" value="INNER MEMBRANE PROTEIN YBCI-RELATED"/>
    <property type="match status" value="1"/>
</dbReference>
<keyword evidence="3" id="KW-1185">Reference proteome</keyword>
<sequence>MLASGHQVLGFTFGLIAVTVMQTFGIVPVHTLDIVLFFVFVLFGSLLPDIDTPTSRLGSKFWRMLILFFFVTLLVYLFFPDLLDTYREDLKIFVVLMIPILVMIRGHRKMTHSLLFLAVLFLYSTIIVEGLGVPWFFMYGLLAGALSHFVGDFVTKKGIPLFYPLSKRYYRFFFTFRTGSLTERGIVIALMIWNVWYLVKEIF</sequence>
<name>A0ABW3KZJ5_9BACI</name>
<dbReference type="GO" id="GO:0016787">
    <property type="term" value="F:hydrolase activity"/>
    <property type="evidence" value="ECO:0007669"/>
    <property type="project" value="UniProtKB-KW"/>
</dbReference>
<keyword evidence="1" id="KW-0812">Transmembrane</keyword>
<accession>A0ABW3KZJ5</accession>
<proteinExistence type="predicted"/>
<evidence type="ECO:0000313" key="2">
    <source>
        <dbReference type="EMBL" id="MFD1019274.1"/>
    </source>
</evidence>
<feature type="transmembrane region" description="Helical" evidence="1">
    <location>
        <begin position="181"/>
        <end position="199"/>
    </location>
</feature>
<feature type="transmembrane region" description="Helical" evidence="1">
    <location>
        <begin position="90"/>
        <end position="107"/>
    </location>
</feature>
<organism evidence="2 3">
    <name type="scientific">Thalassobacillus hwangdonensis</name>
    <dbReference type="NCBI Taxonomy" id="546108"/>
    <lineage>
        <taxon>Bacteria</taxon>
        <taxon>Bacillati</taxon>
        <taxon>Bacillota</taxon>
        <taxon>Bacilli</taxon>
        <taxon>Bacillales</taxon>
        <taxon>Bacillaceae</taxon>
        <taxon>Thalassobacillus</taxon>
    </lineage>
</organism>
<feature type="transmembrane region" description="Helical" evidence="1">
    <location>
        <begin position="61"/>
        <end position="78"/>
    </location>
</feature>